<dbReference type="EC" id="3.5.3.1" evidence="2 12"/>
<proteinExistence type="inferred from homology"/>
<evidence type="ECO:0000256" key="7">
    <source>
        <dbReference type="ARBA" id="ARBA00022801"/>
    </source>
</evidence>
<comment type="similarity">
    <text evidence="11 12">Belongs to the arginase family.</text>
</comment>
<dbReference type="PIRSF" id="PIRSF036979">
    <property type="entry name" value="Arginase"/>
    <property type="match status" value="1"/>
</dbReference>
<dbReference type="OrthoDB" id="9992747at2759"/>
<dbReference type="Proteomes" id="UP000515158">
    <property type="component" value="Unplaced"/>
</dbReference>
<comment type="pathway">
    <text evidence="1 12">Nitrogen metabolism; urea cycle; L-ornithine and urea from L-arginine: step 1/1.</text>
</comment>
<dbReference type="GO" id="GO:0004053">
    <property type="term" value="F:arginase activity"/>
    <property type="evidence" value="ECO:0007669"/>
    <property type="project" value="UniProtKB-EC"/>
</dbReference>
<evidence type="ECO:0000256" key="6">
    <source>
        <dbReference type="ARBA" id="ARBA00022723"/>
    </source>
</evidence>
<reference evidence="14 15" key="1">
    <citation type="submission" date="2025-04" db="UniProtKB">
        <authorList>
            <consortium name="RefSeq"/>
        </authorList>
    </citation>
    <scope>IDENTIFICATION</scope>
    <source>
        <tissue evidence="14 15">Total insect</tissue>
    </source>
</reference>
<dbReference type="InterPro" id="IPR006035">
    <property type="entry name" value="Ureohydrolase"/>
</dbReference>
<evidence type="ECO:0000256" key="3">
    <source>
        <dbReference type="ARBA" id="ARBA00018123"/>
    </source>
</evidence>
<dbReference type="Gene3D" id="3.40.800.10">
    <property type="entry name" value="Ureohydrolase domain"/>
    <property type="match status" value="1"/>
</dbReference>
<dbReference type="CDD" id="cd09989">
    <property type="entry name" value="Arginase"/>
    <property type="match status" value="1"/>
</dbReference>
<dbReference type="PROSITE" id="PS51409">
    <property type="entry name" value="ARGINASE_2"/>
    <property type="match status" value="1"/>
</dbReference>
<evidence type="ECO:0000313" key="14">
    <source>
        <dbReference type="RefSeq" id="XP_034240798.1"/>
    </source>
</evidence>
<comment type="cofactor">
    <cofactor evidence="10 12">
        <name>Mn(2+)</name>
        <dbReference type="ChEBI" id="CHEBI:29035"/>
    </cofactor>
    <text evidence="10 12">Binds 2 manganese ions per subunit.</text>
</comment>
<gene>
    <name evidence="14 15" type="primary">LOC117645025</name>
</gene>
<feature type="binding site" evidence="10">
    <location>
        <position position="258"/>
    </location>
    <ligand>
        <name>Mn(2+)</name>
        <dbReference type="ChEBI" id="CHEBI:29035"/>
        <label>1</label>
    </ligand>
</feature>
<feature type="binding site" evidence="10">
    <location>
        <position position="150"/>
    </location>
    <ligand>
        <name>Mn(2+)</name>
        <dbReference type="ChEBI" id="CHEBI:29035"/>
        <label>1</label>
    </ligand>
</feature>
<evidence type="ECO:0000313" key="15">
    <source>
        <dbReference type="RefSeq" id="XP_034240807.1"/>
    </source>
</evidence>
<comment type="catalytic activity">
    <reaction evidence="9 12">
        <text>L-arginine + H2O = urea + L-ornithine</text>
        <dbReference type="Rhea" id="RHEA:20569"/>
        <dbReference type="ChEBI" id="CHEBI:15377"/>
        <dbReference type="ChEBI" id="CHEBI:16199"/>
        <dbReference type="ChEBI" id="CHEBI:32682"/>
        <dbReference type="ChEBI" id="CHEBI:46911"/>
        <dbReference type="EC" id="3.5.3.1"/>
    </reaction>
</comment>
<dbReference type="UniPathway" id="UPA00158">
    <property type="reaction ID" value="UER00270"/>
</dbReference>
<keyword evidence="5 12" id="KW-0056">Arginine metabolism</keyword>
<organism evidence="14">
    <name type="scientific">Thrips palmi</name>
    <name type="common">Melon thrips</name>
    <dbReference type="NCBI Taxonomy" id="161013"/>
    <lineage>
        <taxon>Eukaryota</taxon>
        <taxon>Metazoa</taxon>
        <taxon>Ecdysozoa</taxon>
        <taxon>Arthropoda</taxon>
        <taxon>Hexapoda</taxon>
        <taxon>Insecta</taxon>
        <taxon>Pterygota</taxon>
        <taxon>Neoptera</taxon>
        <taxon>Paraneoptera</taxon>
        <taxon>Thysanoptera</taxon>
        <taxon>Terebrantia</taxon>
        <taxon>Thripoidea</taxon>
        <taxon>Thripidae</taxon>
        <taxon>Thrips</taxon>
    </lineage>
</organism>
<dbReference type="Pfam" id="PF00491">
    <property type="entry name" value="Arginase"/>
    <property type="match status" value="1"/>
</dbReference>
<keyword evidence="7 12" id="KW-0378">Hydrolase</keyword>
<evidence type="ECO:0000256" key="10">
    <source>
        <dbReference type="PIRSR" id="PIRSR036979-1"/>
    </source>
</evidence>
<dbReference type="GO" id="GO:0005829">
    <property type="term" value="C:cytosol"/>
    <property type="evidence" value="ECO:0007669"/>
    <property type="project" value="TreeGrafter"/>
</dbReference>
<evidence type="ECO:0000256" key="11">
    <source>
        <dbReference type="PROSITE-ProRule" id="PRU00742"/>
    </source>
</evidence>
<evidence type="ECO:0000256" key="12">
    <source>
        <dbReference type="RuleBase" id="RU361159"/>
    </source>
</evidence>
<dbReference type="KEGG" id="tpal:117645025"/>
<dbReference type="PANTHER" id="PTHR43782">
    <property type="entry name" value="ARGINASE"/>
    <property type="match status" value="1"/>
</dbReference>
<keyword evidence="8 10" id="KW-0464">Manganese</keyword>
<protein>
    <recommendedName>
        <fullName evidence="3 12">Arginase</fullName>
        <ecNumber evidence="2 12">3.5.3.1</ecNumber>
    </recommendedName>
</protein>
<feature type="binding site" evidence="10">
    <location>
        <position position="148"/>
    </location>
    <ligand>
        <name>Mn(2+)</name>
        <dbReference type="ChEBI" id="CHEBI:29035"/>
        <label>1</label>
    </ligand>
</feature>
<evidence type="ECO:0000256" key="8">
    <source>
        <dbReference type="ARBA" id="ARBA00023211"/>
    </source>
</evidence>
<evidence type="ECO:0000313" key="13">
    <source>
        <dbReference type="Proteomes" id="UP000515158"/>
    </source>
</evidence>
<dbReference type="CTD" id="46717"/>
<evidence type="ECO:0000256" key="4">
    <source>
        <dbReference type="ARBA" id="ARBA00022436"/>
    </source>
</evidence>
<evidence type="ECO:0000256" key="1">
    <source>
        <dbReference type="ARBA" id="ARBA00005098"/>
    </source>
</evidence>
<evidence type="ECO:0000256" key="9">
    <source>
        <dbReference type="ARBA" id="ARBA00047391"/>
    </source>
</evidence>
<dbReference type="PANTHER" id="PTHR43782:SF3">
    <property type="entry name" value="ARGINASE"/>
    <property type="match status" value="1"/>
</dbReference>
<dbReference type="NCBIfam" id="TIGR01229">
    <property type="entry name" value="rocF_arginase"/>
    <property type="match status" value="1"/>
</dbReference>
<dbReference type="GeneID" id="117645025"/>
<evidence type="ECO:0000256" key="2">
    <source>
        <dbReference type="ARBA" id="ARBA00012168"/>
    </source>
</evidence>
<dbReference type="InterPro" id="IPR023696">
    <property type="entry name" value="Ureohydrolase_dom_sf"/>
</dbReference>
<dbReference type="GO" id="GO:0030145">
    <property type="term" value="F:manganese ion binding"/>
    <property type="evidence" value="ECO:0007669"/>
    <property type="project" value="TreeGrafter"/>
</dbReference>
<feature type="binding site" evidence="10">
    <location>
        <position position="256"/>
    </location>
    <ligand>
        <name>Mn(2+)</name>
        <dbReference type="ChEBI" id="CHEBI:29035"/>
        <label>1</label>
    </ligand>
</feature>
<dbReference type="RefSeq" id="XP_034240807.1">
    <property type="nucleotide sequence ID" value="XM_034384916.1"/>
</dbReference>
<dbReference type="InterPro" id="IPR014033">
    <property type="entry name" value="Arginase"/>
</dbReference>
<feature type="binding site" evidence="10">
    <location>
        <position position="152"/>
    </location>
    <ligand>
        <name>Mn(2+)</name>
        <dbReference type="ChEBI" id="CHEBI:29035"/>
        <label>1</label>
    </ligand>
</feature>
<dbReference type="GO" id="GO:0000050">
    <property type="term" value="P:urea cycle"/>
    <property type="evidence" value="ECO:0007669"/>
    <property type="project" value="UniProtKB-UniPathway"/>
</dbReference>
<keyword evidence="6 10" id="KW-0479">Metal-binding</keyword>
<name>A0A6P8YLL5_THRPL</name>
<keyword evidence="4 12" id="KW-0835">Urea cycle</keyword>
<dbReference type="SUPFAM" id="SSF52768">
    <property type="entry name" value="Arginase/deacetylase"/>
    <property type="match status" value="1"/>
</dbReference>
<sequence length="353" mass="37964">MWVSSTVRPLTGLAGLWTATRSLSSRTASKKIGILGVPFEKGQRNQGVSGGPRAIREAGLAHALRALGHDVEDFGDVSYDHIPDLVGPENMDKYQHVVACMHQVSTLARRIHAEGRVCLALGGDHSVTIGTVDATVNAHEDVAVIWVDAHADLNTPATSPSGSAHGMPVALLAKDLSDYWPYLPGMDWQVPKLPLSNLAYIGLRSVDEFERLTMEKFNVCAFGMQDVESLGITGTVELALRHVDPHKRRAIHLSFDIDALDSLEAPSTGCPVRGGLTLREAIHIMEKVHETGRLAAVDLVEVNPNLGSARDVQTTVQAALQVLLAAFGHSRLGNMPRSAEIPLTKGATLKRDA</sequence>
<accession>A0A6P8YLL5</accession>
<dbReference type="FunFam" id="3.40.800.10:FF:000012">
    <property type="entry name" value="Arginase"/>
    <property type="match status" value="1"/>
</dbReference>
<feature type="binding site" evidence="10">
    <location>
        <position position="125"/>
    </location>
    <ligand>
        <name>Mn(2+)</name>
        <dbReference type="ChEBI" id="CHEBI:29035"/>
        <label>1</label>
    </ligand>
</feature>
<dbReference type="AlphaFoldDB" id="A0A6P8YLL5"/>
<keyword evidence="13" id="KW-1185">Reference proteome</keyword>
<dbReference type="GO" id="GO:0005634">
    <property type="term" value="C:nucleus"/>
    <property type="evidence" value="ECO:0007669"/>
    <property type="project" value="TreeGrafter"/>
</dbReference>
<dbReference type="PRINTS" id="PR00116">
    <property type="entry name" value="ARGINASE"/>
</dbReference>
<dbReference type="GO" id="GO:0006525">
    <property type="term" value="P:arginine metabolic process"/>
    <property type="evidence" value="ECO:0007669"/>
    <property type="project" value="UniProtKB-KW"/>
</dbReference>
<dbReference type="RefSeq" id="XP_034240798.1">
    <property type="nucleotide sequence ID" value="XM_034384907.1"/>
</dbReference>
<evidence type="ECO:0000256" key="5">
    <source>
        <dbReference type="ARBA" id="ARBA00022503"/>
    </source>
</evidence>